<name>A0AAN6W3S7_9PEZI</name>
<dbReference type="Proteomes" id="UP001302321">
    <property type="component" value="Unassembled WGS sequence"/>
</dbReference>
<comment type="caution">
    <text evidence="1">The sequence shown here is derived from an EMBL/GenBank/DDBJ whole genome shotgun (WGS) entry which is preliminary data.</text>
</comment>
<accession>A0AAN6W3S7</accession>
<evidence type="ECO:0000313" key="1">
    <source>
        <dbReference type="EMBL" id="KAK4174485.1"/>
    </source>
</evidence>
<proteinExistence type="predicted"/>
<gene>
    <name evidence="1" type="ORF">QBC36DRAFT_292391</name>
</gene>
<keyword evidence="2" id="KW-1185">Reference proteome</keyword>
<reference evidence="1" key="2">
    <citation type="submission" date="2023-05" db="EMBL/GenBank/DDBJ databases">
        <authorList>
            <consortium name="Lawrence Berkeley National Laboratory"/>
            <person name="Steindorff A."/>
            <person name="Hensen N."/>
            <person name="Bonometti L."/>
            <person name="Westerberg I."/>
            <person name="Brannstrom I.O."/>
            <person name="Guillou S."/>
            <person name="Cros-Aarteil S."/>
            <person name="Calhoun S."/>
            <person name="Haridas S."/>
            <person name="Kuo A."/>
            <person name="Mondo S."/>
            <person name="Pangilinan J."/>
            <person name="Riley R."/>
            <person name="Labutti K."/>
            <person name="Andreopoulos B."/>
            <person name="Lipzen A."/>
            <person name="Chen C."/>
            <person name="Yanf M."/>
            <person name="Daum C."/>
            <person name="Ng V."/>
            <person name="Clum A."/>
            <person name="Ohm R."/>
            <person name="Martin F."/>
            <person name="Silar P."/>
            <person name="Natvig D."/>
            <person name="Lalanne C."/>
            <person name="Gautier V."/>
            <person name="Ament-Velasquez S.L."/>
            <person name="Kruys A."/>
            <person name="Hutchinson M.I."/>
            <person name="Powell A.J."/>
            <person name="Barry K."/>
            <person name="Miller A.N."/>
            <person name="Grigoriev I.V."/>
            <person name="Debuchy R."/>
            <person name="Gladieux P."/>
            <person name="Thoren M.H."/>
            <person name="Johannesson H."/>
        </authorList>
    </citation>
    <scope>NUCLEOTIDE SEQUENCE</scope>
    <source>
        <strain evidence="1">CBS 892.96</strain>
    </source>
</reference>
<evidence type="ECO:0000313" key="2">
    <source>
        <dbReference type="Proteomes" id="UP001302321"/>
    </source>
</evidence>
<reference evidence="1" key="1">
    <citation type="journal article" date="2023" name="Mol. Phylogenet. Evol.">
        <title>Genome-scale phylogeny and comparative genomics of the fungal order Sordariales.</title>
        <authorList>
            <person name="Hensen N."/>
            <person name="Bonometti L."/>
            <person name="Westerberg I."/>
            <person name="Brannstrom I.O."/>
            <person name="Guillou S."/>
            <person name="Cros-Aarteil S."/>
            <person name="Calhoun S."/>
            <person name="Haridas S."/>
            <person name="Kuo A."/>
            <person name="Mondo S."/>
            <person name="Pangilinan J."/>
            <person name="Riley R."/>
            <person name="LaButti K."/>
            <person name="Andreopoulos B."/>
            <person name="Lipzen A."/>
            <person name="Chen C."/>
            <person name="Yan M."/>
            <person name="Daum C."/>
            <person name="Ng V."/>
            <person name="Clum A."/>
            <person name="Steindorff A."/>
            <person name="Ohm R.A."/>
            <person name="Martin F."/>
            <person name="Silar P."/>
            <person name="Natvig D.O."/>
            <person name="Lalanne C."/>
            <person name="Gautier V."/>
            <person name="Ament-Velasquez S.L."/>
            <person name="Kruys A."/>
            <person name="Hutchinson M.I."/>
            <person name="Powell A.J."/>
            <person name="Barry K."/>
            <person name="Miller A.N."/>
            <person name="Grigoriev I.V."/>
            <person name="Debuchy R."/>
            <person name="Gladieux P."/>
            <person name="Hiltunen Thoren M."/>
            <person name="Johannesson H."/>
        </authorList>
    </citation>
    <scope>NUCLEOTIDE SEQUENCE</scope>
    <source>
        <strain evidence="1">CBS 892.96</strain>
    </source>
</reference>
<protein>
    <submittedName>
        <fullName evidence="1">Uncharacterized protein</fullName>
    </submittedName>
</protein>
<organism evidence="1 2">
    <name type="scientific">Triangularia setosa</name>
    <dbReference type="NCBI Taxonomy" id="2587417"/>
    <lineage>
        <taxon>Eukaryota</taxon>
        <taxon>Fungi</taxon>
        <taxon>Dikarya</taxon>
        <taxon>Ascomycota</taxon>
        <taxon>Pezizomycotina</taxon>
        <taxon>Sordariomycetes</taxon>
        <taxon>Sordariomycetidae</taxon>
        <taxon>Sordariales</taxon>
        <taxon>Podosporaceae</taxon>
        <taxon>Triangularia</taxon>
    </lineage>
</organism>
<dbReference type="EMBL" id="MU866279">
    <property type="protein sequence ID" value="KAK4174485.1"/>
    <property type="molecule type" value="Genomic_DNA"/>
</dbReference>
<dbReference type="AlphaFoldDB" id="A0AAN6W3S7"/>
<sequence>MTPTAIPVFSPLASFSPETDSHTFCACDCVVTLLWLYSPKPVNTFFAANGAEHEATLHVFDNHIQEHWVRRQMGRGMRRVPQWRFWKVNDEITSSKKMCRYTARIADDIGLWAGIEANDEVVSVGQEDEDRVERFGAIIGRELLIT</sequence>